<dbReference type="CDD" id="cd00995">
    <property type="entry name" value="PBP2_NikA_DppA_OppA_like"/>
    <property type="match status" value="1"/>
</dbReference>
<dbReference type="Pfam" id="PF00496">
    <property type="entry name" value="SBP_bac_5"/>
    <property type="match status" value="1"/>
</dbReference>
<dbReference type="InterPro" id="IPR000914">
    <property type="entry name" value="SBP_5_dom"/>
</dbReference>
<dbReference type="Gene3D" id="3.40.190.10">
    <property type="entry name" value="Periplasmic binding protein-like II"/>
    <property type="match status" value="1"/>
</dbReference>
<dbReference type="PANTHER" id="PTHR30290:SF38">
    <property type="entry name" value="D,D-DIPEPTIDE-BINDING PERIPLASMIC PROTEIN DDPA-RELATED"/>
    <property type="match status" value="1"/>
</dbReference>
<evidence type="ECO:0000313" key="4">
    <source>
        <dbReference type="EMBL" id="MEE2058842.1"/>
    </source>
</evidence>
<evidence type="ECO:0000256" key="2">
    <source>
        <dbReference type="SAM" id="SignalP"/>
    </source>
</evidence>
<accession>A0ABU7LD60</accession>
<dbReference type="PROSITE" id="PS51257">
    <property type="entry name" value="PROKAR_LIPOPROTEIN"/>
    <property type="match status" value="1"/>
</dbReference>
<dbReference type="EMBL" id="JAUTXY010000006">
    <property type="protein sequence ID" value="MEE2058842.1"/>
    <property type="molecule type" value="Genomic_DNA"/>
</dbReference>
<feature type="domain" description="Solute-binding protein family 5" evidence="3">
    <location>
        <begin position="87"/>
        <end position="441"/>
    </location>
</feature>
<proteinExistence type="predicted"/>
<evidence type="ECO:0000256" key="1">
    <source>
        <dbReference type="ARBA" id="ARBA00022729"/>
    </source>
</evidence>
<reference evidence="4 5" key="1">
    <citation type="submission" date="2023-07" db="EMBL/GenBank/DDBJ databases">
        <authorList>
            <person name="Girao M."/>
            <person name="Carvalho M.F."/>
        </authorList>
    </citation>
    <scope>NUCLEOTIDE SEQUENCE [LARGE SCALE GENOMIC DNA]</scope>
    <source>
        <strain evidence="4 5">YIM65754</strain>
    </source>
</reference>
<evidence type="ECO:0000313" key="5">
    <source>
        <dbReference type="Proteomes" id="UP001336020"/>
    </source>
</evidence>
<feature type="chain" id="PRO_5046906150" evidence="2">
    <location>
        <begin position="27"/>
        <end position="520"/>
    </location>
</feature>
<name>A0ABU7LD60_9NOCA</name>
<sequence>MIRRTLTTAAAACSVLLLVGACGAPASGGASDEPVGDPVSGGSATMIQVREPVSLDPATLSNNWVGQSLLGNALFGTLMIDNPETLEIEYQMATDFSTADGGNTFTLELQPGLTFTDGTPLDAEAVHLNWLRIADPDMGSSSLPQASQISTTEVVDDTTLKVVMANPNPMFAYSITNSTLNWIASPAALEKGRDAFNNAPVGAGPFTLTEWRRQDRMEFTRNPDYWDAPRPYLDSITLLNVPDGSQRVNMLASGGADLASETSWTALARAEDAGLGTELAPVGGGQYFAMNTRRAPFDDPRARRAVSMALDLDDINVAAFEGTGDVPETLFPESSPFYKDIPLAENNPEEAQRLFDELAAEGKPVNFTFLATTLPETKATAEVTQAQLAAYDNVNMNVEAVDFAAFIPRNIARDYDMMISSANVQEPDSTLWNAFHSRSMGNVTGISDPELDAALDAGRVGTTPEERDAAYEIVQKRLNEVAPAVWYTRAAPAVMTTDNIHGIRMYSLGSPIPAEMWVTG</sequence>
<keyword evidence="5" id="KW-1185">Reference proteome</keyword>
<dbReference type="Proteomes" id="UP001336020">
    <property type="component" value="Unassembled WGS sequence"/>
</dbReference>
<dbReference type="SUPFAM" id="SSF53850">
    <property type="entry name" value="Periplasmic binding protein-like II"/>
    <property type="match status" value="1"/>
</dbReference>
<organism evidence="4 5">
    <name type="scientific">Rhodococcus artemisiae</name>
    <dbReference type="NCBI Taxonomy" id="714159"/>
    <lineage>
        <taxon>Bacteria</taxon>
        <taxon>Bacillati</taxon>
        <taxon>Actinomycetota</taxon>
        <taxon>Actinomycetes</taxon>
        <taxon>Mycobacteriales</taxon>
        <taxon>Nocardiaceae</taxon>
        <taxon>Rhodococcus</taxon>
    </lineage>
</organism>
<dbReference type="RefSeq" id="WP_330134083.1">
    <property type="nucleotide sequence ID" value="NZ_JAUTXY010000006.1"/>
</dbReference>
<dbReference type="InterPro" id="IPR030678">
    <property type="entry name" value="Peptide/Ni-bd"/>
</dbReference>
<keyword evidence="1 2" id="KW-0732">Signal</keyword>
<dbReference type="InterPro" id="IPR039424">
    <property type="entry name" value="SBP_5"/>
</dbReference>
<dbReference type="PANTHER" id="PTHR30290">
    <property type="entry name" value="PERIPLASMIC BINDING COMPONENT OF ABC TRANSPORTER"/>
    <property type="match status" value="1"/>
</dbReference>
<dbReference type="Gene3D" id="3.10.105.10">
    <property type="entry name" value="Dipeptide-binding Protein, Domain 3"/>
    <property type="match status" value="1"/>
</dbReference>
<comment type="caution">
    <text evidence="4">The sequence shown here is derived from an EMBL/GenBank/DDBJ whole genome shotgun (WGS) entry which is preliminary data.</text>
</comment>
<gene>
    <name evidence="4" type="ORF">Q7514_15070</name>
</gene>
<feature type="signal peptide" evidence="2">
    <location>
        <begin position="1"/>
        <end position="26"/>
    </location>
</feature>
<evidence type="ECO:0000259" key="3">
    <source>
        <dbReference type="Pfam" id="PF00496"/>
    </source>
</evidence>
<protein>
    <submittedName>
        <fullName evidence="4">ABC transporter substrate-binding protein</fullName>
    </submittedName>
</protein>
<dbReference type="PIRSF" id="PIRSF002741">
    <property type="entry name" value="MppA"/>
    <property type="match status" value="1"/>
</dbReference>